<feature type="domain" description="Tail sheath protein Gp18-like" evidence="10">
    <location>
        <begin position="26"/>
        <end position="86"/>
    </location>
</feature>
<reference evidence="11 12" key="1">
    <citation type="submission" date="2021-12" db="EMBL/GenBank/DDBJ databases">
        <title>Genomes of temperate Yersinia enterocolitica phages.</title>
        <authorList>
            <person name="Hammerl J.A."/>
            <person name="Hertwig S."/>
        </authorList>
    </citation>
    <scope>NUCLEOTIDE SEQUENCE [LARGE SCALE GENOMIC DNA]</scope>
</reference>
<dbReference type="Pfam" id="PF04984">
    <property type="entry name" value="Phage_sheath_1"/>
    <property type="match status" value="1"/>
</dbReference>
<evidence type="ECO:0000256" key="1">
    <source>
        <dbReference type="ARBA" id="ARBA00008005"/>
    </source>
</evidence>
<dbReference type="PANTHER" id="PTHR35861:SF1">
    <property type="entry name" value="PHAGE TAIL SHEATH PROTEIN"/>
    <property type="match status" value="1"/>
</dbReference>
<evidence type="ECO:0000256" key="4">
    <source>
        <dbReference type="ARBA" id="ARBA00022766"/>
    </source>
</evidence>
<evidence type="ECO:0000259" key="10">
    <source>
        <dbReference type="Pfam" id="PF22671"/>
    </source>
</evidence>
<keyword evidence="5" id="KW-0946">Virion</keyword>
<keyword evidence="4" id="KW-1242">Viral contractile tail ejection system</keyword>
<evidence type="ECO:0000256" key="2">
    <source>
        <dbReference type="ARBA" id="ARBA00022595"/>
    </source>
</evidence>
<accession>A0AAE9FQ42</accession>
<dbReference type="Pfam" id="PF22671">
    <property type="entry name" value="Gp18_domIII_N"/>
    <property type="match status" value="1"/>
</dbReference>
<evidence type="ECO:0000313" key="12">
    <source>
        <dbReference type="Proteomes" id="UP000829378"/>
    </source>
</evidence>
<dbReference type="PANTHER" id="PTHR35861">
    <property type="match status" value="1"/>
</dbReference>
<dbReference type="Proteomes" id="UP000829378">
    <property type="component" value="Segment"/>
</dbReference>
<evidence type="ECO:0000256" key="5">
    <source>
        <dbReference type="ARBA" id="ARBA00023003"/>
    </source>
</evidence>
<dbReference type="GO" id="GO:0099000">
    <property type="term" value="P:symbiont genome ejection through host cell envelope, contractile tail mechanism"/>
    <property type="evidence" value="ECO:0007669"/>
    <property type="project" value="UniProtKB-KW"/>
</dbReference>
<dbReference type="Pfam" id="PF17482">
    <property type="entry name" value="Phage_sheath_1C"/>
    <property type="match status" value="1"/>
</dbReference>
<dbReference type="GO" id="GO:0098027">
    <property type="term" value="C:virus tail, sheath"/>
    <property type="evidence" value="ECO:0007669"/>
    <property type="project" value="UniProtKB-KW"/>
</dbReference>
<dbReference type="InterPro" id="IPR054564">
    <property type="entry name" value="Gp18_domIII_N"/>
</dbReference>
<evidence type="ECO:0000313" key="11">
    <source>
        <dbReference type="EMBL" id="UNA05935.1"/>
    </source>
</evidence>
<evidence type="ECO:0000256" key="6">
    <source>
        <dbReference type="ARBA" id="ARBA00023009"/>
    </source>
</evidence>
<dbReference type="InterPro" id="IPR035089">
    <property type="entry name" value="Phage_sheath_subtilisin"/>
</dbReference>
<protein>
    <submittedName>
        <fullName evidence="11">Tail sheath monomer</fullName>
    </submittedName>
</protein>
<name>A0AAE9FQ42_9CAUD</name>
<evidence type="ECO:0000256" key="7">
    <source>
        <dbReference type="ARBA" id="ARBA00023296"/>
    </source>
</evidence>
<keyword evidence="6" id="KW-1171">Viral genome ejection through host cell envelope</keyword>
<keyword evidence="12" id="KW-1185">Reference proteome</keyword>
<keyword evidence="3" id="KW-1227">Viral tail protein</keyword>
<proteinExistence type="inferred from homology"/>
<evidence type="ECO:0000256" key="3">
    <source>
        <dbReference type="ARBA" id="ARBA00022732"/>
    </source>
</evidence>
<gene>
    <name evidence="11" type="ORF">vBYenM5617_047</name>
</gene>
<feature type="domain" description="Tail sheath protein subtilisin-like" evidence="8">
    <location>
        <begin position="107"/>
        <end position="273"/>
    </location>
</feature>
<sequence>MSDYHHGVRVLEINEGTRVISTISTAIVGMVCTAEDADAAAFPLDTPVLITDVLAAAGKAGKKGTLAASLLAIAEQARPVTVVVRVASGKDEDETTSNIIGGADENGRYTGMKALLDAQSVTGVRPRILGVPGLDNQQVSTALASICQQLRAFGYISAYGCKTLSEAILYRDNFSQRELMLIWPDFLSWNTTANSTDIAYATARALGLRAKIDTDTGWHKTLSNVGVNGVTGISASVYWDLQTVGTDADLLNQACVTTLVRKDGFKFWGSRTCSDDPLFAFENYTRTAQILADTMAEAQLWAIDRPMHPTLVKDMIGSINAKFREMKSAGLIIDGACWYDDSANDKDTLKAGKLFIDYDYTPVPPLEDLTLRQRITDKYLVNFAAAVNS</sequence>
<keyword evidence="7" id="KW-1160">Virus entry into host cell</keyword>
<dbReference type="InterPro" id="IPR052042">
    <property type="entry name" value="Tail_sheath_structural"/>
</dbReference>
<evidence type="ECO:0000259" key="9">
    <source>
        <dbReference type="Pfam" id="PF17482"/>
    </source>
</evidence>
<keyword evidence="5" id="KW-1229">Viral tail sheath protein</keyword>
<feature type="domain" description="Tail sheath protein C-terminal" evidence="9">
    <location>
        <begin position="274"/>
        <end position="376"/>
    </location>
</feature>
<keyword evidence="2" id="KW-1162">Viral penetration into host cytoplasm</keyword>
<dbReference type="EMBL" id="OM046627">
    <property type="protein sequence ID" value="UNA05935.1"/>
    <property type="molecule type" value="Genomic_DNA"/>
</dbReference>
<comment type="similarity">
    <text evidence="1">Belongs to the myoviridae tail sheath protein family.</text>
</comment>
<dbReference type="InterPro" id="IPR020287">
    <property type="entry name" value="Tail_sheath_C"/>
</dbReference>
<evidence type="ECO:0000259" key="8">
    <source>
        <dbReference type="Pfam" id="PF04984"/>
    </source>
</evidence>
<organism evidence="11 12">
    <name type="scientific">Yersinia phage vB_YenM_56.17</name>
    <dbReference type="NCBI Taxonomy" id="2918927"/>
    <lineage>
        <taxon>Viruses</taxon>
        <taxon>Duplodnaviria</taxon>
        <taxon>Heunggongvirae</taxon>
        <taxon>Uroviricota</taxon>
        <taxon>Caudoviricetes</taxon>
        <taxon>Peduoviridae</taxon>
        <taxon>Duonihilunusvirus</taxon>
        <taxon>Duonihilunusvirus YenM5617</taxon>
    </lineage>
</organism>